<keyword evidence="1" id="KW-0813">Transport</keyword>
<gene>
    <name evidence="5" type="ORF">EXM22_16015</name>
</gene>
<dbReference type="Gene3D" id="3.40.50.300">
    <property type="entry name" value="P-loop containing nucleotide triphosphate hydrolases"/>
    <property type="match status" value="1"/>
</dbReference>
<dbReference type="CDD" id="cd03230">
    <property type="entry name" value="ABC_DR_subfamily_A"/>
    <property type="match status" value="1"/>
</dbReference>
<organism evidence="5 6">
    <name type="scientific">Oceanispirochaeta crateris</name>
    <dbReference type="NCBI Taxonomy" id="2518645"/>
    <lineage>
        <taxon>Bacteria</taxon>
        <taxon>Pseudomonadati</taxon>
        <taxon>Spirochaetota</taxon>
        <taxon>Spirochaetia</taxon>
        <taxon>Spirochaetales</taxon>
        <taxon>Spirochaetaceae</taxon>
        <taxon>Oceanispirochaeta</taxon>
    </lineage>
</organism>
<proteinExistence type="predicted"/>
<evidence type="ECO:0000256" key="2">
    <source>
        <dbReference type="ARBA" id="ARBA00022741"/>
    </source>
</evidence>
<evidence type="ECO:0000259" key="4">
    <source>
        <dbReference type="PROSITE" id="PS50893"/>
    </source>
</evidence>
<dbReference type="InterPro" id="IPR003593">
    <property type="entry name" value="AAA+_ATPase"/>
</dbReference>
<dbReference type="InterPro" id="IPR003439">
    <property type="entry name" value="ABC_transporter-like_ATP-bd"/>
</dbReference>
<dbReference type="AlphaFoldDB" id="A0A5C1QQR9"/>
<dbReference type="InterPro" id="IPR027417">
    <property type="entry name" value="P-loop_NTPase"/>
</dbReference>
<reference evidence="5 6" key="1">
    <citation type="submission" date="2019-02" db="EMBL/GenBank/DDBJ databases">
        <title>Complete Genome Sequence and Methylome Analysis of free living Spirochaetas.</title>
        <authorList>
            <person name="Fomenkov A."/>
            <person name="Dubinina G."/>
            <person name="Leshcheva N."/>
            <person name="Mikheeva N."/>
            <person name="Grabovich M."/>
            <person name="Vincze T."/>
            <person name="Roberts R.J."/>
        </authorList>
    </citation>
    <scope>NUCLEOTIDE SEQUENCE [LARGE SCALE GENOMIC DNA]</scope>
    <source>
        <strain evidence="5 6">K2</strain>
    </source>
</reference>
<dbReference type="EMBL" id="CP036150">
    <property type="protein sequence ID" value="QEN09951.1"/>
    <property type="molecule type" value="Genomic_DNA"/>
</dbReference>
<dbReference type="InterPro" id="IPR051782">
    <property type="entry name" value="ABC_Transporter_VariousFunc"/>
</dbReference>
<sequence length="270" mass="30597">MIHIETLHFQYGKEALFKDLTLKIGPGIYGLLGKNGAGKSTLLKIISGQLYPRDGQCTTLGENPVRRSTSMLSDIYYLPEDIQGPEIRGDKYVSLNAPFYPRFRKETFDQVLRQFEVDETKKLSTLSYGQKKKFFISFAIATHCTLLLMDEPTNGLDIPSKSQFRQVVAGLDMESRSLVISTHQVRDMEMLIDPIIIVEKGKVILNKSMEEIMSQYHMSFQESKPEPGEALYWEKVLGGYSVVKEGPSLEGKSMDLEFLFNFSINTRGLS</sequence>
<dbReference type="KEGG" id="ock:EXM22_16015"/>
<feature type="domain" description="ABC transporter" evidence="4">
    <location>
        <begin position="2"/>
        <end position="225"/>
    </location>
</feature>
<dbReference type="GO" id="GO:0005524">
    <property type="term" value="F:ATP binding"/>
    <property type="evidence" value="ECO:0007669"/>
    <property type="project" value="UniProtKB-KW"/>
</dbReference>
<protein>
    <submittedName>
        <fullName evidence="5">ABC transporter ATP-binding protein</fullName>
    </submittedName>
</protein>
<dbReference type="SUPFAM" id="SSF52540">
    <property type="entry name" value="P-loop containing nucleoside triphosphate hydrolases"/>
    <property type="match status" value="1"/>
</dbReference>
<evidence type="ECO:0000256" key="1">
    <source>
        <dbReference type="ARBA" id="ARBA00022448"/>
    </source>
</evidence>
<dbReference type="GO" id="GO:0016887">
    <property type="term" value="F:ATP hydrolysis activity"/>
    <property type="evidence" value="ECO:0007669"/>
    <property type="project" value="InterPro"/>
</dbReference>
<keyword evidence="2" id="KW-0547">Nucleotide-binding</keyword>
<dbReference type="PANTHER" id="PTHR42939">
    <property type="entry name" value="ABC TRANSPORTER ATP-BINDING PROTEIN ALBC-RELATED"/>
    <property type="match status" value="1"/>
</dbReference>
<dbReference type="OrthoDB" id="9804819at2"/>
<accession>A0A5C1QQR9</accession>
<evidence type="ECO:0000256" key="3">
    <source>
        <dbReference type="ARBA" id="ARBA00022840"/>
    </source>
</evidence>
<dbReference type="PANTHER" id="PTHR42939:SF1">
    <property type="entry name" value="ABC TRANSPORTER ATP-BINDING PROTEIN ALBC-RELATED"/>
    <property type="match status" value="1"/>
</dbReference>
<evidence type="ECO:0000313" key="5">
    <source>
        <dbReference type="EMBL" id="QEN09951.1"/>
    </source>
</evidence>
<dbReference type="Proteomes" id="UP000324209">
    <property type="component" value="Chromosome"/>
</dbReference>
<dbReference type="PROSITE" id="PS50893">
    <property type="entry name" value="ABC_TRANSPORTER_2"/>
    <property type="match status" value="1"/>
</dbReference>
<dbReference type="Pfam" id="PF00005">
    <property type="entry name" value="ABC_tran"/>
    <property type="match status" value="1"/>
</dbReference>
<evidence type="ECO:0000313" key="6">
    <source>
        <dbReference type="Proteomes" id="UP000324209"/>
    </source>
</evidence>
<keyword evidence="6" id="KW-1185">Reference proteome</keyword>
<dbReference type="SMART" id="SM00382">
    <property type="entry name" value="AAA"/>
    <property type="match status" value="1"/>
</dbReference>
<keyword evidence="3 5" id="KW-0067">ATP-binding</keyword>
<name>A0A5C1QQR9_9SPIO</name>